<dbReference type="SUPFAM" id="SSF51445">
    <property type="entry name" value="(Trans)glycosidases"/>
    <property type="match status" value="1"/>
</dbReference>
<keyword evidence="9" id="KW-1185">Reference proteome</keyword>
<accession>A0AAN7KJI1</accession>
<protein>
    <submittedName>
        <fullName evidence="8">Uncharacterized protein</fullName>
    </submittedName>
</protein>
<dbReference type="GO" id="GO:0045493">
    <property type="term" value="P:xylan catabolic process"/>
    <property type="evidence" value="ECO:0007669"/>
    <property type="project" value="InterPro"/>
</dbReference>
<evidence type="ECO:0000313" key="9">
    <source>
        <dbReference type="Proteomes" id="UP001346149"/>
    </source>
</evidence>
<feature type="region of interest" description="Disordered" evidence="4">
    <location>
        <begin position="550"/>
        <end position="575"/>
    </location>
</feature>
<keyword evidence="3" id="KW-0326">Glycosidase</keyword>
<gene>
    <name evidence="8" type="ORF">SAY86_015207</name>
</gene>
<dbReference type="GO" id="GO:0009044">
    <property type="term" value="F:xylan 1,4-beta-xylosidase activity"/>
    <property type="evidence" value="ECO:0007669"/>
    <property type="project" value="InterPro"/>
</dbReference>
<feature type="signal peptide" evidence="5">
    <location>
        <begin position="1"/>
        <end position="36"/>
    </location>
</feature>
<evidence type="ECO:0000313" key="8">
    <source>
        <dbReference type="EMBL" id="KAK4767457.1"/>
    </source>
</evidence>
<comment type="caution">
    <text evidence="8">The sequence shown here is derived from an EMBL/GenBank/DDBJ whole genome shotgun (WGS) entry which is preliminary data.</text>
</comment>
<dbReference type="InterPro" id="IPR017853">
    <property type="entry name" value="GH"/>
</dbReference>
<feature type="domain" description="Glycoside hydrolase family 3 N-terminal" evidence="6">
    <location>
        <begin position="119"/>
        <end position="363"/>
    </location>
</feature>
<evidence type="ECO:0000259" key="7">
    <source>
        <dbReference type="Pfam" id="PF01915"/>
    </source>
</evidence>
<dbReference type="PANTHER" id="PTHR42721">
    <property type="entry name" value="SUGAR HYDROLASE-RELATED"/>
    <property type="match status" value="1"/>
</dbReference>
<proteinExistence type="predicted"/>
<dbReference type="InterPro" id="IPR036881">
    <property type="entry name" value="Glyco_hydro_3_C_sf"/>
</dbReference>
<dbReference type="InterPro" id="IPR002772">
    <property type="entry name" value="Glyco_hydro_3_C"/>
</dbReference>
<sequence length="575" mass="62721">MPRNNKRATLLRLSSRLPLFFFFFFFLVSHFHQSEARPPFACNPGNGLTRGLRFCLANLPIHVRVRDLIGRLSLQEKIRLLVNNAAAVPRLGIGGYEWWSEALHGVSNAGPGTRFGGAFPGATSFPQVITTAASFNASLWEEIGRVVSDEARAMYNGGMAGLTYWSPNVNIFRDPRWGRGQETPGEDPVLAGRYAASYVRGLQGDGPGNRLKVAACCKHYTAYDLDNWNGVDRYHFNAKVSKQDLEDTYDVPFKACVVEGKVASVMCSYNQVNGVPSCADPNLLKNTIRGQWRLNGYIVSDCDSVGVLYDSQHYTTTPEGAAAATIRAGLDLDCGPFLAVHTEGAVRQGKLAVADVDAALANTITVQMRLGMFDGEPWAQPYGHLGPRDVCTPAHQQLALEAARQGIVLLQNRHGSLPLSTSRHRTVAVIGPNSDVTQTMIGNYAGTWPVVIHPMNGSIYEAWIITNFSLPNLQVWLAGTRVLCKGSGCMHGPSTSPDAPTWPALQIRCSVLQRLRLAGLTLLCSSSVLTNRSRPSPGTGEVYYYRVTSRSSCPGSQRPPRDPPWWSSCPEGPST</sequence>
<name>A0AAN7KJI1_TRANT</name>
<dbReference type="Pfam" id="PF01915">
    <property type="entry name" value="Glyco_hydro_3_C"/>
    <property type="match status" value="1"/>
</dbReference>
<evidence type="ECO:0000256" key="4">
    <source>
        <dbReference type="SAM" id="MobiDB-lite"/>
    </source>
</evidence>
<dbReference type="AlphaFoldDB" id="A0AAN7KJI1"/>
<evidence type="ECO:0000256" key="2">
    <source>
        <dbReference type="ARBA" id="ARBA00022801"/>
    </source>
</evidence>
<dbReference type="FunFam" id="3.20.20.300:FF:000004">
    <property type="entry name" value="probable beta-D-xylosidase 7"/>
    <property type="match status" value="1"/>
</dbReference>
<dbReference type="GO" id="GO:0046556">
    <property type="term" value="F:alpha-L-arabinofuranosidase activity"/>
    <property type="evidence" value="ECO:0007669"/>
    <property type="project" value="TreeGrafter"/>
</dbReference>
<evidence type="ECO:0000256" key="5">
    <source>
        <dbReference type="SAM" id="SignalP"/>
    </source>
</evidence>
<evidence type="ECO:0000256" key="3">
    <source>
        <dbReference type="ARBA" id="ARBA00023295"/>
    </source>
</evidence>
<feature type="chain" id="PRO_5042894993" evidence="5">
    <location>
        <begin position="37"/>
        <end position="575"/>
    </location>
</feature>
<dbReference type="Gene3D" id="3.40.50.1700">
    <property type="entry name" value="Glycoside hydrolase family 3 C-terminal domain"/>
    <property type="match status" value="1"/>
</dbReference>
<dbReference type="GO" id="GO:0048046">
    <property type="term" value="C:apoplast"/>
    <property type="evidence" value="ECO:0007669"/>
    <property type="project" value="TreeGrafter"/>
</dbReference>
<organism evidence="8 9">
    <name type="scientific">Trapa natans</name>
    <name type="common">Water chestnut</name>
    <dbReference type="NCBI Taxonomy" id="22666"/>
    <lineage>
        <taxon>Eukaryota</taxon>
        <taxon>Viridiplantae</taxon>
        <taxon>Streptophyta</taxon>
        <taxon>Embryophyta</taxon>
        <taxon>Tracheophyta</taxon>
        <taxon>Spermatophyta</taxon>
        <taxon>Magnoliopsida</taxon>
        <taxon>eudicotyledons</taxon>
        <taxon>Gunneridae</taxon>
        <taxon>Pentapetalae</taxon>
        <taxon>rosids</taxon>
        <taxon>malvids</taxon>
        <taxon>Myrtales</taxon>
        <taxon>Lythraceae</taxon>
        <taxon>Trapa</taxon>
    </lineage>
</organism>
<keyword evidence="2" id="KW-0378">Hydrolase</keyword>
<evidence type="ECO:0000256" key="1">
    <source>
        <dbReference type="ARBA" id="ARBA00022729"/>
    </source>
</evidence>
<evidence type="ECO:0000259" key="6">
    <source>
        <dbReference type="Pfam" id="PF00933"/>
    </source>
</evidence>
<dbReference type="EMBL" id="JAXQNO010000022">
    <property type="protein sequence ID" value="KAK4767457.1"/>
    <property type="molecule type" value="Genomic_DNA"/>
</dbReference>
<dbReference type="InterPro" id="IPR044993">
    <property type="entry name" value="BXL"/>
</dbReference>
<dbReference type="Pfam" id="PF00933">
    <property type="entry name" value="Glyco_hydro_3"/>
    <property type="match status" value="1"/>
</dbReference>
<dbReference type="Proteomes" id="UP001346149">
    <property type="component" value="Unassembled WGS sequence"/>
</dbReference>
<dbReference type="PANTHER" id="PTHR42721:SF8">
    <property type="entry name" value="BETA-D-XYLOSIDASE 1"/>
    <property type="match status" value="1"/>
</dbReference>
<feature type="domain" description="Glycoside hydrolase family 3 C-terminal" evidence="7">
    <location>
        <begin position="407"/>
        <end position="456"/>
    </location>
</feature>
<dbReference type="GO" id="GO:0031222">
    <property type="term" value="P:arabinan catabolic process"/>
    <property type="evidence" value="ECO:0007669"/>
    <property type="project" value="TreeGrafter"/>
</dbReference>
<dbReference type="PRINTS" id="PR00133">
    <property type="entry name" value="GLHYDRLASE3"/>
</dbReference>
<keyword evidence="1 5" id="KW-0732">Signal</keyword>
<dbReference type="InterPro" id="IPR001764">
    <property type="entry name" value="Glyco_hydro_3_N"/>
</dbReference>
<reference evidence="8 9" key="1">
    <citation type="journal article" date="2023" name="Hortic Res">
        <title>Pangenome of water caltrop reveals structural variations and asymmetric subgenome divergence after allopolyploidization.</title>
        <authorList>
            <person name="Zhang X."/>
            <person name="Chen Y."/>
            <person name="Wang L."/>
            <person name="Yuan Y."/>
            <person name="Fang M."/>
            <person name="Shi L."/>
            <person name="Lu R."/>
            <person name="Comes H.P."/>
            <person name="Ma Y."/>
            <person name="Chen Y."/>
            <person name="Huang G."/>
            <person name="Zhou Y."/>
            <person name="Zheng Z."/>
            <person name="Qiu Y."/>
        </authorList>
    </citation>
    <scope>NUCLEOTIDE SEQUENCE [LARGE SCALE GENOMIC DNA]</scope>
    <source>
        <strain evidence="8">F231</strain>
    </source>
</reference>
<dbReference type="Gene3D" id="3.20.20.300">
    <property type="entry name" value="Glycoside hydrolase, family 3, N-terminal domain"/>
    <property type="match status" value="1"/>
</dbReference>
<dbReference type="InterPro" id="IPR036962">
    <property type="entry name" value="Glyco_hydro_3_N_sf"/>
</dbReference>
<dbReference type="SUPFAM" id="SSF52279">
    <property type="entry name" value="Beta-D-glucan exohydrolase, C-terminal domain"/>
    <property type="match status" value="1"/>
</dbReference>